<evidence type="ECO:0000256" key="1">
    <source>
        <dbReference type="ARBA" id="ARBA00023125"/>
    </source>
</evidence>
<dbReference type="SUPFAM" id="SSF52540">
    <property type="entry name" value="P-loop containing nucleoside triphosphate hydrolases"/>
    <property type="match status" value="1"/>
</dbReference>
<reference evidence="4 5" key="1">
    <citation type="submission" date="2019-03" db="EMBL/GenBank/DDBJ databases">
        <title>Paraburkholderia sp. isolated from native Mimosa gymnas in Guartela State Park, Brazil.</title>
        <authorList>
            <person name="Paulitsch F."/>
            <person name="Hungria M."/>
            <person name="Delamuta J.R.M."/>
            <person name="Ribeiro R.A."/>
            <person name="Dall'Agnol R."/>
            <person name="Silva J.S.B."/>
        </authorList>
    </citation>
    <scope>NUCLEOTIDE SEQUENCE [LARGE SCALE GENOMIC DNA]</scope>
    <source>
        <strain evidence="4 5">CNPSo 3008</strain>
    </source>
</reference>
<dbReference type="SUPFAM" id="SSF46894">
    <property type="entry name" value="C-terminal effector domain of the bipartite response regulators"/>
    <property type="match status" value="1"/>
</dbReference>
<dbReference type="PROSITE" id="PS51755">
    <property type="entry name" value="OMPR_PHOB"/>
    <property type="match status" value="1"/>
</dbReference>
<protein>
    <submittedName>
        <fullName evidence="4">Transcriptional regulator</fullName>
    </submittedName>
</protein>
<evidence type="ECO:0000256" key="2">
    <source>
        <dbReference type="PROSITE-ProRule" id="PRU01091"/>
    </source>
</evidence>
<dbReference type="InterPro" id="IPR016032">
    <property type="entry name" value="Sig_transdc_resp-reg_C-effctor"/>
</dbReference>
<dbReference type="GO" id="GO:0006355">
    <property type="term" value="P:regulation of DNA-templated transcription"/>
    <property type="evidence" value="ECO:0007669"/>
    <property type="project" value="InterPro"/>
</dbReference>
<dbReference type="OrthoDB" id="9811542at2"/>
<feature type="DNA-binding region" description="OmpR/PhoB-type" evidence="2">
    <location>
        <begin position="9"/>
        <end position="107"/>
    </location>
</feature>
<dbReference type="InterPro" id="IPR027417">
    <property type="entry name" value="P-loop_NTPase"/>
</dbReference>
<dbReference type="PANTHER" id="PTHR47691">
    <property type="entry name" value="REGULATOR-RELATED"/>
    <property type="match status" value="1"/>
</dbReference>
<dbReference type="Proteomes" id="UP000295606">
    <property type="component" value="Unassembled WGS sequence"/>
</dbReference>
<accession>A0A4R5LKI6</accession>
<proteinExistence type="predicted"/>
<sequence>MANHPDAAGEAFLFGSFQLIPAQRMLFNGGCAVRVGNRALEILVVLVERCGELVTKQELMARAWPNTVVEESNLKVQITALRKALGEAPHDQRYLATVVGRGYRFVAPVKRVLAARDETQGGERARRGDTIPLALVRPLGRASDIQALLKPLLHSRLVTVAGPGGIGKTTVALAVARQLLEAGEHEVWFVDLSTIADAQLVPNVVAAALGLAVHSNDVASALASYFALRERPQLVVLDSCEHVIEAACAIVERIVCASPRVLVLATSREPLAAAGEHVYRLDPLASPLATEGLTADVALRYPAVQLFMERASARRGDFELNDDDAPVVGEICRRLDGIALAIELAATRLDAFGVRELLDLLNDRFFALGQGRRTAPERHRTLAAMLDWSHQLLPEVERVVLRRVGIFAGSFVLRSAEAVATGDGISSRSAIDAMASLVAKSMVTADVRGETVHYRLLDSTRDYARRKLADAGELDAVARRHAGHFLDMYARAEDQWSTLPERRWVEEHLRAIDDVRAALDWAFAARTEAELGAALTVSAIPAWLRLSSLEECRKRVQQALSSIDGGSPALDRYRMKLHSALAAAAMYTCGLIPDVDVAWRTALAIAQALDDKEYQLRALFAGCCALVYAGRNRAADALLENFHAAASSSGNVVALSDGDRLTAFTWHHMGKQAETRELLERVLSRHLAPLQRPQLSPVHVDWRNGSRTILSNVLWLQGLADQALRTEHEARSDAQASGHPLTLGYVLALASVPIALQVGDLVAAQAHLKLLQDHLAKHGLVIFDAMACCLHGAVLIECGEPSGLPILRAGLAQFKREHIGLRYSMYAGIYARGLRAFGRNAEAHTVIEDTLNWAMAHDELWCVPELLRIKGEILEEIDALDMLGLAESLYQQAIELSCQQGALSWALRAATSLARLSHRLGKTHHAQAVLVSVYEQFTEGFETADLEAAKAKLDSLRRTHV</sequence>
<dbReference type="AlphaFoldDB" id="A0A4R5LKI6"/>
<dbReference type="Gene3D" id="1.10.10.10">
    <property type="entry name" value="Winged helix-like DNA-binding domain superfamily/Winged helix DNA-binding domain"/>
    <property type="match status" value="1"/>
</dbReference>
<name>A0A4R5LKI6_9BURK</name>
<dbReference type="InterPro" id="IPR001867">
    <property type="entry name" value="OmpR/PhoB-type_DNA-bd"/>
</dbReference>
<dbReference type="PANTHER" id="PTHR47691:SF3">
    <property type="entry name" value="HTH-TYPE TRANSCRIPTIONAL REGULATOR RV0890C-RELATED"/>
    <property type="match status" value="1"/>
</dbReference>
<dbReference type="RefSeq" id="WP_133179877.1">
    <property type="nucleotide sequence ID" value="NZ_SMOD01000002.1"/>
</dbReference>
<dbReference type="GO" id="GO:0003677">
    <property type="term" value="F:DNA binding"/>
    <property type="evidence" value="ECO:0007669"/>
    <property type="project" value="UniProtKB-UniRule"/>
</dbReference>
<dbReference type="CDD" id="cd00383">
    <property type="entry name" value="trans_reg_C"/>
    <property type="match status" value="1"/>
</dbReference>
<evidence type="ECO:0000313" key="5">
    <source>
        <dbReference type="Proteomes" id="UP000295606"/>
    </source>
</evidence>
<dbReference type="EMBL" id="SMOD01000002">
    <property type="protein sequence ID" value="TDG10242.1"/>
    <property type="molecule type" value="Genomic_DNA"/>
</dbReference>
<dbReference type="PRINTS" id="PR00364">
    <property type="entry name" value="DISEASERSIST"/>
</dbReference>
<dbReference type="Gene3D" id="3.40.50.300">
    <property type="entry name" value="P-loop containing nucleotide triphosphate hydrolases"/>
    <property type="match status" value="1"/>
</dbReference>
<dbReference type="GO" id="GO:0000160">
    <property type="term" value="P:phosphorelay signal transduction system"/>
    <property type="evidence" value="ECO:0007669"/>
    <property type="project" value="InterPro"/>
</dbReference>
<keyword evidence="1 2" id="KW-0238">DNA-binding</keyword>
<gene>
    <name evidence="4" type="ORF">E1N52_02475</name>
</gene>
<dbReference type="Pfam" id="PF00486">
    <property type="entry name" value="Trans_reg_C"/>
    <property type="match status" value="1"/>
</dbReference>
<comment type="caution">
    <text evidence="4">The sequence shown here is derived from an EMBL/GenBank/DDBJ whole genome shotgun (WGS) entry which is preliminary data.</text>
</comment>
<feature type="domain" description="OmpR/PhoB-type" evidence="3">
    <location>
        <begin position="9"/>
        <end position="107"/>
    </location>
</feature>
<dbReference type="InterPro" id="IPR036388">
    <property type="entry name" value="WH-like_DNA-bd_sf"/>
</dbReference>
<dbReference type="SMART" id="SM00862">
    <property type="entry name" value="Trans_reg_C"/>
    <property type="match status" value="1"/>
</dbReference>
<evidence type="ECO:0000313" key="4">
    <source>
        <dbReference type="EMBL" id="TDG10242.1"/>
    </source>
</evidence>
<evidence type="ECO:0000259" key="3">
    <source>
        <dbReference type="PROSITE" id="PS51755"/>
    </source>
</evidence>
<organism evidence="4 5">
    <name type="scientific">Paraburkholderia guartelaensis</name>
    <dbReference type="NCBI Taxonomy" id="2546446"/>
    <lineage>
        <taxon>Bacteria</taxon>
        <taxon>Pseudomonadati</taxon>
        <taxon>Pseudomonadota</taxon>
        <taxon>Betaproteobacteria</taxon>
        <taxon>Burkholderiales</taxon>
        <taxon>Burkholderiaceae</taxon>
        <taxon>Paraburkholderia</taxon>
    </lineage>
</organism>